<organism evidence="1 2">
    <name type="scientific">Candidatus Magnetoglobus multicellularis str. Araruama</name>
    <dbReference type="NCBI Taxonomy" id="890399"/>
    <lineage>
        <taxon>Bacteria</taxon>
        <taxon>Pseudomonadati</taxon>
        <taxon>Thermodesulfobacteriota</taxon>
        <taxon>Desulfobacteria</taxon>
        <taxon>Desulfobacterales</taxon>
        <taxon>Desulfobacteraceae</taxon>
        <taxon>Candidatus Magnetoglobus</taxon>
    </lineage>
</organism>
<dbReference type="EMBL" id="ATBP01000015">
    <property type="protein sequence ID" value="ETR74234.1"/>
    <property type="molecule type" value="Genomic_DNA"/>
</dbReference>
<dbReference type="Proteomes" id="UP000189670">
    <property type="component" value="Unassembled WGS sequence"/>
</dbReference>
<name>A0A1V1PHJ2_9BACT</name>
<evidence type="ECO:0000313" key="1">
    <source>
        <dbReference type="EMBL" id="ETR74234.1"/>
    </source>
</evidence>
<evidence type="ECO:0000313" key="2">
    <source>
        <dbReference type="Proteomes" id="UP000189670"/>
    </source>
</evidence>
<comment type="caution">
    <text evidence="1">The sequence shown here is derived from an EMBL/GenBank/DDBJ whole genome shotgun (WGS) entry which is preliminary data.</text>
</comment>
<dbReference type="Pfam" id="PF08665">
    <property type="entry name" value="PglZ"/>
    <property type="match status" value="1"/>
</dbReference>
<reference evidence="2" key="1">
    <citation type="submission" date="2012-11" db="EMBL/GenBank/DDBJ databases">
        <authorList>
            <person name="Lucero-Rivera Y.E."/>
            <person name="Tovar-Ramirez D."/>
        </authorList>
    </citation>
    <scope>NUCLEOTIDE SEQUENCE [LARGE SCALE GENOMIC DNA]</scope>
    <source>
        <strain evidence="2">Araruama</strain>
    </source>
</reference>
<dbReference type="AlphaFoldDB" id="A0A1V1PHJ2"/>
<gene>
    <name evidence="1" type="ORF">OMM_00344</name>
</gene>
<proteinExistence type="predicted"/>
<protein>
    <submittedName>
        <fullName evidence="1">PglZ domain protein</fullName>
    </submittedName>
</protein>
<accession>A0A1V1PHJ2</accession>
<sequence length="584" mass="67421">MAQQVEANLTQEECSHNSDELGHLDTFCFEADIFLKDAMTLLEESKWPDALKLAKSRLPDIKKRNISNSFWLKQDRKRLWLWEWIKIAAILGMKAAQIINEVKKQNPKNLTHEKLINLYTDYWWHLDQIHRKFSSLSERYQSTHSDLHIKAFIETRKRLHSLYRSCIDEQSLLWNQLCQLTGFLPAESLQQRYFFQNRLKPLIHQAKKTAVFFVDALRYELGQELVQELQSIFTQLDISVMLAELPTITAVGMNALVPVVKDGNMSTIFDKKGTISGFQGGERQVINHDNRHKTLQDHAGVETSWIKLNDLLSFTEKKLKKYFNQELLVVTAQDIDKMGESGALSYGINYFEKGITRLKTAILKVTEKGYEQFIITSDHGFILGDESLETGRAPKMECAERRYAYGAEKNSENFTSVSLNQLNYTNTEKENFFIFERTTHLLTNQSQTSFYHGGNTLQERLVPVISLSLAKNQPDHSGEFKLMIEKKSEDQGFHRIGVFPKSINPGLFAPSSLEVQLLSDADIFVEIGDIVGAERKGDILTLPLEQESEIYFKLRYGSISKAHIKFKTTQKKCKDYKVRMFRLF</sequence>